<organism evidence="2 3">
    <name type="scientific">Acidianus brierleyi</name>
    <dbReference type="NCBI Taxonomy" id="41673"/>
    <lineage>
        <taxon>Archaea</taxon>
        <taxon>Thermoproteota</taxon>
        <taxon>Thermoprotei</taxon>
        <taxon>Sulfolobales</taxon>
        <taxon>Sulfolobaceae</taxon>
        <taxon>Acidianus</taxon>
    </lineage>
</organism>
<keyword evidence="1" id="KW-0812">Transmembrane</keyword>
<feature type="transmembrane region" description="Helical" evidence="1">
    <location>
        <begin position="91"/>
        <end position="110"/>
    </location>
</feature>
<dbReference type="Pfam" id="PF07185">
    <property type="entry name" value="DUF1404"/>
    <property type="match status" value="1"/>
</dbReference>
<feature type="transmembrane region" description="Helical" evidence="1">
    <location>
        <begin position="63"/>
        <end position="85"/>
    </location>
</feature>
<sequence length="187" mass="21127">MIRYIPSSFSWKSIILPIVFVVAFVNPYVEILQFNNPVIFMLDHYALYAAGVLIGYKMFKGSIYSFILGIIPAVFWHVPYFFALAAAYIDFRALCEITLFLGGLLAGSFIYKMSLTLRIISLAVYMLGDTLLSIFFILAYPQYSNATYRFLSWSPGALPAVGIAMLIVMNLILVYSIIKIMKSAMIF</sequence>
<evidence type="ECO:0000256" key="1">
    <source>
        <dbReference type="SAM" id="Phobius"/>
    </source>
</evidence>
<feature type="transmembrane region" description="Helical" evidence="1">
    <location>
        <begin position="160"/>
        <end position="178"/>
    </location>
</feature>
<reference evidence="2 3" key="1">
    <citation type="submission" date="2018-05" db="EMBL/GenBank/DDBJ databases">
        <title>Complete Genome Sequences of Extremely Thermoacidophilic, Metal-Mobilizing Type-Strain Members of the Archaeal Family Sulfolobaceae: Acidianus brierleyi DSM-1651T, Acidianus sulfidivorans DSM-18786T, Metallosphaera hakonensis DSM-7519T, and Metallosphaera prunae DSM-10039T.</title>
        <authorList>
            <person name="Counts J.A."/>
            <person name="Kelly R.M."/>
        </authorList>
    </citation>
    <scope>NUCLEOTIDE SEQUENCE [LARGE SCALE GENOMIC DNA]</scope>
    <source>
        <strain evidence="2 3">DSM 1651</strain>
    </source>
</reference>
<feature type="transmembrane region" description="Helical" evidence="1">
    <location>
        <begin position="38"/>
        <end position="56"/>
    </location>
</feature>
<keyword evidence="3" id="KW-1185">Reference proteome</keyword>
<dbReference type="OrthoDB" id="43884at2157"/>
<feature type="transmembrane region" description="Helical" evidence="1">
    <location>
        <begin position="122"/>
        <end position="140"/>
    </location>
</feature>
<accession>A0A2U9IB64</accession>
<dbReference type="AlphaFoldDB" id="A0A2U9IB64"/>
<name>A0A2U9IB64_9CREN</name>
<evidence type="ECO:0000313" key="2">
    <source>
        <dbReference type="EMBL" id="AWR93267.1"/>
    </source>
</evidence>
<gene>
    <name evidence="2" type="ORF">DFR85_00210</name>
</gene>
<feature type="transmembrane region" description="Helical" evidence="1">
    <location>
        <begin position="9"/>
        <end position="26"/>
    </location>
</feature>
<dbReference type="RefSeq" id="WP_110269151.1">
    <property type="nucleotide sequence ID" value="NZ_CP029289.2"/>
</dbReference>
<dbReference type="EMBL" id="CP029289">
    <property type="protein sequence ID" value="AWR93267.1"/>
    <property type="molecule type" value="Genomic_DNA"/>
</dbReference>
<keyword evidence="1" id="KW-0472">Membrane</keyword>
<dbReference type="KEGG" id="abri:DFR85_00210"/>
<keyword evidence="1" id="KW-1133">Transmembrane helix</keyword>
<dbReference type="Proteomes" id="UP000248044">
    <property type="component" value="Chromosome"/>
</dbReference>
<dbReference type="GeneID" id="36830532"/>
<evidence type="ECO:0008006" key="4">
    <source>
        <dbReference type="Google" id="ProtNLM"/>
    </source>
</evidence>
<dbReference type="InterPro" id="IPR009844">
    <property type="entry name" value="DUF1404"/>
</dbReference>
<protein>
    <recommendedName>
        <fullName evidence="4">DUF1404 domain-containing protein</fullName>
    </recommendedName>
</protein>
<evidence type="ECO:0000313" key="3">
    <source>
        <dbReference type="Proteomes" id="UP000248044"/>
    </source>
</evidence>
<proteinExistence type="predicted"/>